<dbReference type="GO" id="GO:0004371">
    <property type="term" value="F:glycerone kinase activity"/>
    <property type="evidence" value="ECO:0007669"/>
    <property type="project" value="UniProtKB-UniRule"/>
</dbReference>
<dbReference type="InterPro" id="IPR012735">
    <property type="entry name" value="DhaK_1b"/>
</dbReference>
<dbReference type="AlphaFoldDB" id="A0AAF0CUH9"/>
<organism evidence="3 4">
    <name type="scientific">Vagococcus intermedius</name>
    <dbReference type="NCBI Taxonomy" id="2991418"/>
    <lineage>
        <taxon>Bacteria</taxon>
        <taxon>Bacillati</taxon>
        <taxon>Bacillota</taxon>
        <taxon>Bacilli</taxon>
        <taxon>Lactobacillales</taxon>
        <taxon>Enterococcaceae</taxon>
        <taxon>Vagococcus</taxon>
    </lineage>
</organism>
<dbReference type="RefSeq" id="WP_275468935.1">
    <property type="nucleotide sequence ID" value="NZ_CP110232.1"/>
</dbReference>
<sequence length="329" mass="35288">MKKIMNKPQDSVTQLLNGIAFAHDDCLKRIPQTGIMLSQHIEPNKVAVISGGGTGHEPAHSGYVGKNMLAASINGPIFTPPEATEIFEAIKQADQGNGVFMIVKNFEADVANFLAASALAKANGHQVAHVIVNDDCSIEKSNFKKRRRGVAGTVFVHKIVGAAAANGLDLASLTSLATEVVASMNTLGVALAPGTVPGSSVPQFSLDVSDISFGIGIHGEAGYRTEPLESSEKLANELVNKLKIHYRCYPGMKMAIMVNGLGSTPLLELYVFANDVRRLLALEEIEVSFKKVGNFMTSTNMSGVSLTFLELKEPSWLAYLKEPVLTYAW</sequence>
<dbReference type="FunFam" id="3.40.50.10440:FF:000001">
    <property type="entry name" value="Dihydroxyacetone kinase, DhaK subunit"/>
    <property type="match status" value="1"/>
</dbReference>
<reference evidence="3" key="1">
    <citation type="submission" date="2022-10" db="EMBL/GenBank/DDBJ databases">
        <title>Vagococcus sp. isolated from poultry meat.</title>
        <authorList>
            <person name="Johansson P."/>
            <person name="Bjorkroth J."/>
        </authorList>
    </citation>
    <scope>NUCLEOTIDE SEQUENCE</scope>
    <source>
        <strain evidence="3">STAA11</strain>
    </source>
</reference>
<keyword evidence="4" id="KW-1185">Reference proteome</keyword>
<dbReference type="EMBL" id="CP110232">
    <property type="protein sequence ID" value="WEG73131.1"/>
    <property type="molecule type" value="Genomic_DNA"/>
</dbReference>
<dbReference type="PANTHER" id="PTHR28629">
    <property type="entry name" value="TRIOKINASE/FMN CYCLASE"/>
    <property type="match status" value="1"/>
</dbReference>
<evidence type="ECO:0000313" key="3">
    <source>
        <dbReference type="EMBL" id="WEG73131.1"/>
    </source>
</evidence>
<dbReference type="Pfam" id="PF02733">
    <property type="entry name" value="Dak1"/>
    <property type="match status" value="1"/>
</dbReference>
<name>A0AAF0CUH9_9ENTE</name>
<dbReference type="NCBIfam" id="TIGR02362">
    <property type="entry name" value="dhaK1b"/>
    <property type="match status" value="1"/>
</dbReference>
<evidence type="ECO:0000259" key="2">
    <source>
        <dbReference type="PROSITE" id="PS51481"/>
    </source>
</evidence>
<dbReference type="GO" id="GO:0019563">
    <property type="term" value="P:glycerol catabolic process"/>
    <property type="evidence" value="ECO:0007669"/>
    <property type="project" value="TreeGrafter"/>
</dbReference>
<dbReference type="Proteomes" id="UP001179647">
    <property type="component" value="Chromosome"/>
</dbReference>
<evidence type="ECO:0000313" key="4">
    <source>
        <dbReference type="Proteomes" id="UP001179647"/>
    </source>
</evidence>
<dbReference type="Gene3D" id="3.30.1180.20">
    <property type="entry name" value="Dihydroxyacetone kinase, domain 2"/>
    <property type="match status" value="1"/>
</dbReference>
<dbReference type="KEGG" id="vie:OL234_09220"/>
<dbReference type="SUPFAM" id="SSF82549">
    <property type="entry name" value="DAK1/DegV-like"/>
    <property type="match status" value="1"/>
</dbReference>
<evidence type="ECO:0000256" key="1">
    <source>
        <dbReference type="NCBIfam" id="TIGR02362"/>
    </source>
</evidence>
<dbReference type="InterPro" id="IPR004006">
    <property type="entry name" value="DhaK_dom"/>
</dbReference>
<dbReference type="PANTHER" id="PTHR28629:SF4">
    <property type="entry name" value="TRIOKINASE_FMN CYCLASE"/>
    <property type="match status" value="1"/>
</dbReference>
<dbReference type="Gene3D" id="3.40.50.10440">
    <property type="entry name" value="Dihydroxyacetone kinase, domain 1"/>
    <property type="match status" value="1"/>
</dbReference>
<gene>
    <name evidence="3" type="primary">dhaQ</name>
    <name evidence="3" type="ORF">OL234_09220</name>
</gene>
<proteinExistence type="predicted"/>
<dbReference type="InterPro" id="IPR050861">
    <property type="entry name" value="Dihydroxyacetone_Kinase"/>
</dbReference>
<feature type="domain" description="DhaK" evidence="2">
    <location>
        <begin position="7"/>
        <end position="329"/>
    </location>
</feature>
<protein>
    <recommendedName>
        <fullName evidence="1">DhaKLM operon coactivator DhaQ</fullName>
    </recommendedName>
</protein>
<accession>A0AAF0CUH9</accession>
<dbReference type="PROSITE" id="PS51481">
    <property type="entry name" value="DHAK"/>
    <property type="match status" value="1"/>
</dbReference>
<dbReference type="GO" id="GO:0005829">
    <property type="term" value="C:cytosol"/>
    <property type="evidence" value="ECO:0007669"/>
    <property type="project" value="TreeGrafter"/>
</dbReference>